<evidence type="ECO:0000256" key="2">
    <source>
        <dbReference type="ARBA" id="ARBA00022833"/>
    </source>
</evidence>
<evidence type="ECO:0000256" key="6">
    <source>
        <dbReference type="ARBA" id="ARBA00023242"/>
    </source>
</evidence>
<evidence type="ECO:0000313" key="9">
    <source>
        <dbReference type="EMBL" id="KIV83433.1"/>
    </source>
</evidence>
<accession>A0A0D1Z9L1</accession>
<keyword evidence="3" id="KW-0805">Transcription regulation</keyword>
<dbReference type="HOGENOM" id="CLU_019691_1_0_1"/>
<dbReference type="Pfam" id="PF04082">
    <property type="entry name" value="Fungal_trans"/>
    <property type="match status" value="1"/>
</dbReference>
<protein>
    <recommendedName>
        <fullName evidence="8">Zn(2)-C6 fungal-type domain-containing protein</fullName>
    </recommendedName>
</protein>
<dbReference type="SMART" id="SM00906">
    <property type="entry name" value="Fungal_trans"/>
    <property type="match status" value="1"/>
</dbReference>
<dbReference type="Gene3D" id="4.10.240.10">
    <property type="entry name" value="Zn(2)-C6 fungal-type DNA-binding domain"/>
    <property type="match status" value="1"/>
</dbReference>
<dbReference type="SUPFAM" id="SSF57701">
    <property type="entry name" value="Zn2/Cys6 DNA-binding domain"/>
    <property type="match status" value="1"/>
</dbReference>
<keyword evidence="1" id="KW-0479">Metal-binding</keyword>
<feature type="compositionally biased region" description="Low complexity" evidence="7">
    <location>
        <begin position="1"/>
        <end position="17"/>
    </location>
</feature>
<gene>
    <name evidence="9" type="ORF">PV11_05460</name>
</gene>
<dbReference type="Pfam" id="PF00172">
    <property type="entry name" value="Zn_clus"/>
    <property type="match status" value="1"/>
</dbReference>
<dbReference type="GO" id="GO:0008270">
    <property type="term" value="F:zinc ion binding"/>
    <property type="evidence" value="ECO:0007669"/>
    <property type="project" value="InterPro"/>
</dbReference>
<dbReference type="InterPro" id="IPR052478">
    <property type="entry name" value="Metabolite_Synth_Reg"/>
</dbReference>
<evidence type="ECO:0000259" key="8">
    <source>
        <dbReference type="PROSITE" id="PS50048"/>
    </source>
</evidence>
<dbReference type="EMBL" id="KN846952">
    <property type="protein sequence ID" value="KIV83433.1"/>
    <property type="molecule type" value="Genomic_DNA"/>
</dbReference>
<evidence type="ECO:0000256" key="3">
    <source>
        <dbReference type="ARBA" id="ARBA00023015"/>
    </source>
</evidence>
<dbReference type="Proteomes" id="UP000053599">
    <property type="component" value="Unassembled WGS sequence"/>
</dbReference>
<keyword evidence="6" id="KW-0539">Nucleus</keyword>
<feature type="region of interest" description="Disordered" evidence="7">
    <location>
        <begin position="63"/>
        <end position="103"/>
    </location>
</feature>
<keyword evidence="4" id="KW-0238">DNA-binding</keyword>
<organism evidence="9 10">
    <name type="scientific">Exophiala sideris</name>
    <dbReference type="NCBI Taxonomy" id="1016849"/>
    <lineage>
        <taxon>Eukaryota</taxon>
        <taxon>Fungi</taxon>
        <taxon>Dikarya</taxon>
        <taxon>Ascomycota</taxon>
        <taxon>Pezizomycotina</taxon>
        <taxon>Eurotiomycetes</taxon>
        <taxon>Chaetothyriomycetidae</taxon>
        <taxon>Chaetothyriales</taxon>
        <taxon>Herpotrichiellaceae</taxon>
        <taxon>Exophiala</taxon>
    </lineage>
</organism>
<dbReference type="PANTHER" id="PTHR31779:SF5">
    <property type="entry name" value="ZN(II)2CYS6 TRANSCRIPTION FACTOR (EUROFUNG)"/>
    <property type="match status" value="1"/>
</dbReference>
<dbReference type="InterPro" id="IPR001138">
    <property type="entry name" value="Zn2Cys6_DnaBD"/>
</dbReference>
<reference evidence="9 10" key="1">
    <citation type="submission" date="2015-01" db="EMBL/GenBank/DDBJ databases">
        <title>The Genome Sequence of Exophiala sideris CBS121828.</title>
        <authorList>
            <consortium name="The Broad Institute Genomics Platform"/>
            <person name="Cuomo C."/>
            <person name="de Hoog S."/>
            <person name="Gorbushina A."/>
            <person name="Stielow B."/>
            <person name="Teixiera M."/>
            <person name="Abouelleil A."/>
            <person name="Chapman S.B."/>
            <person name="Priest M."/>
            <person name="Young S.K."/>
            <person name="Wortman J."/>
            <person name="Nusbaum C."/>
            <person name="Birren B."/>
        </authorList>
    </citation>
    <scope>NUCLEOTIDE SEQUENCE [LARGE SCALE GENOMIC DNA]</scope>
    <source>
        <strain evidence="9 10">CBS 121828</strain>
    </source>
</reference>
<feature type="region of interest" description="Disordered" evidence="7">
    <location>
        <begin position="1"/>
        <end position="20"/>
    </location>
</feature>
<name>A0A0D1Z9L1_9EURO</name>
<dbReference type="GO" id="GO:0006351">
    <property type="term" value="P:DNA-templated transcription"/>
    <property type="evidence" value="ECO:0007669"/>
    <property type="project" value="InterPro"/>
</dbReference>
<evidence type="ECO:0000313" key="10">
    <source>
        <dbReference type="Proteomes" id="UP000053599"/>
    </source>
</evidence>
<dbReference type="PANTHER" id="PTHR31779">
    <property type="entry name" value="2-NITROPROPANE DIOXYGENASE FAMILY, PUTATIVE (AFU_ORTHOLOGUE AFUA_2G17430)-RELATED"/>
    <property type="match status" value="1"/>
</dbReference>
<dbReference type="GO" id="GO:0009410">
    <property type="term" value="P:response to xenobiotic stimulus"/>
    <property type="evidence" value="ECO:0007669"/>
    <property type="project" value="TreeGrafter"/>
</dbReference>
<evidence type="ECO:0000256" key="4">
    <source>
        <dbReference type="ARBA" id="ARBA00023125"/>
    </source>
</evidence>
<dbReference type="OrthoDB" id="4064873at2759"/>
<sequence>MGDQGEVQVQSSGVVEPGVRRRAKRACEPCKARKRKCNGSEPCSACIRYEYECYFPLPRRKRSTKVGNQGHPQPGASSQSPHSVHASAGAASPTNLRSGNHDERSMEANSGVLFPHILGLKLNPSDAPKVQGFGWNLGIHYQHSRSQKSMVWIISKDEWQSLFDVYIQKIHCVYGFLDTRIVLSKSSRRWEDPYATNAYDHVLCGIAALACLFCPERTDDRERLLVECAKDILDSTSLVRDPTIHDAQAWLLRTLYLRCNNPPHAAWMSSCTTMHIIEAIGLHHESTDVSLVYSEVSTSNVDVERKRRTFWLAKLLNSWISFEYGRSRVVLQGASCQFPSPIPDDFTTDLISLFMVSEVLDPDKIGEPMDLEEALLRTEAFNFQLDPLLLSQSNLCFTIYRRLRLATPNVKSTILEKVIAIGRKGLEASLGASRAGSPWWHVSNVPFQFACIMLAMDTKESLMHIQQAISTLRIVADKFKTPMVQKALSTVESLIQLSQKRKEQDITILQTSLLPQTSPQSWQPPPPPVDSMQVSDQDFELTWSNDLLWNTPGLGNVNWDQFWTEPYDFVPTALPNNGNSMS</sequence>
<dbReference type="PROSITE" id="PS50048">
    <property type="entry name" value="ZN2_CY6_FUNGAL_2"/>
    <property type="match status" value="1"/>
</dbReference>
<keyword evidence="5" id="KW-0804">Transcription</keyword>
<dbReference type="SMART" id="SM00066">
    <property type="entry name" value="GAL4"/>
    <property type="match status" value="1"/>
</dbReference>
<dbReference type="GO" id="GO:0003677">
    <property type="term" value="F:DNA binding"/>
    <property type="evidence" value="ECO:0007669"/>
    <property type="project" value="UniProtKB-KW"/>
</dbReference>
<keyword evidence="2" id="KW-0862">Zinc</keyword>
<evidence type="ECO:0000256" key="1">
    <source>
        <dbReference type="ARBA" id="ARBA00022723"/>
    </source>
</evidence>
<dbReference type="GO" id="GO:0000981">
    <property type="term" value="F:DNA-binding transcription factor activity, RNA polymerase II-specific"/>
    <property type="evidence" value="ECO:0007669"/>
    <property type="project" value="InterPro"/>
</dbReference>
<feature type="compositionally biased region" description="Polar residues" evidence="7">
    <location>
        <begin position="65"/>
        <end position="82"/>
    </location>
</feature>
<feature type="domain" description="Zn(2)-C6 fungal-type" evidence="8">
    <location>
        <begin position="26"/>
        <end position="55"/>
    </location>
</feature>
<evidence type="ECO:0000256" key="5">
    <source>
        <dbReference type="ARBA" id="ARBA00023163"/>
    </source>
</evidence>
<dbReference type="InterPro" id="IPR036864">
    <property type="entry name" value="Zn2-C6_fun-type_DNA-bd_sf"/>
</dbReference>
<dbReference type="CDD" id="cd00067">
    <property type="entry name" value="GAL4"/>
    <property type="match status" value="1"/>
</dbReference>
<dbReference type="CDD" id="cd12148">
    <property type="entry name" value="fungal_TF_MHR"/>
    <property type="match status" value="1"/>
</dbReference>
<dbReference type="InterPro" id="IPR007219">
    <property type="entry name" value="XnlR_reg_dom"/>
</dbReference>
<dbReference type="AlphaFoldDB" id="A0A0D1Z9L1"/>
<dbReference type="STRING" id="1016849.A0A0D1Z9L1"/>
<proteinExistence type="predicted"/>
<evidence type="ECO:0000256" key="7">
    <source>
        <dbReference type="SAM" id="MobiDB-lite"/>
    </source>
</evidence>
<dbReference type="PROSITE" id="PS00463">
    <property type="entry name" value="ZN2_CY6_FUNGAL_1"/>
    <property type="match status" value="1"/>
</dbReference>